<comment type="similarity">
    <text evidence="1 5">Belongs to the eukaryotic ribosomal protein eL21 family.</text>
</comment>
<dbReference type="GO" id="GO:0006412">
    <property type="term" value="P:translation"/>
    <property type="evidence" value="ECO:0007669"/>
    <property type="project" value="UniProtKB-UniRule"/>
</dbReference>
<evidence type="ECO:0000256" key="1">
    <source>
        <dbReference type="ARBA" id="ARBA00008427"/>
    </source>
</evidence>
<dbReference type="KEGG" id="mten:GWK48_05460"/>
<dbReference type="PANTHER" id="PTHR20981">
    <property type="entry name" value="60S RIBOSOMAL PROTEIN L21"/>
    <property type="match status" value="1"/>
</dbReference>
<evidence type="ECO:0000313" key="7">
    <source>
        <dbReference type="EMBL" id="QKQ99893.1"/>
    </source>
</evidence>
<dbReference type="InterPro" id="IPR022856">
    <property type="entry name" value="Ribosomal_eL21_arc"/>
</dbReference>
<evidence type="ECO:0000313" key="8">
    <source>
        <dbReference type="Proteomes" id="UP000509301"/>
    </source>
</evidence>
<sequence length="99" mass="11246">MVKHSRGNRTRSRKLLKKSPRERGGVPSLGKLMVDLSQGQAVIVDINPSIHNGMPHRRYQGRIGTVLNKRGKSYEIKIKLGKKEKTIIVRPEHLRVTKS</sequence>
<accession>A0A6N0NSS2</accession>
<dbReference type="GO" id="GO:0003735">
    <property type="term" value="F:structural constituent of ribosome"/>
    <property type="evidence" value="ECO:0007669"/>
    <property type="project" value="InterPro"/>
</dbReference>
<evidence type="ECO:0000256" key="6">
    <source>
        <dbReference type="SAM" id="MobiDB-lite"/>
    </source>
</evidence>
<dbReference type="InterPro" id="IPR001147">
    <property type="entry name" value="Ribosomal_eL21"/>
</dbReference>
<keyword evidence="2 5" id="KW-0689">Ribosomal protein</keyword>
<dbReference type="HAMAP" id="MF_00369">
    <property type="entry name" value="Ribosomal_eL21"/>
    <property type="match status" value="1"/>
</dbReference>
<dbReference type="SUPFAM" id="SSF50104">
    <property type="entry name" value="Translation proteins SH3-like domain"/>
    <property type="match status" value="1"/>
</dbReference>
<dbReference type="Pfam" id="PF01157">
    <property type="entry name" value="Ribosomal_L21e"/>
    <property type="match status" value="1"/>
</dbReference>
<dbReference type="OrthoDB" id="6295at2157"/>
<organism evidence="7 8">
    <name type="scientific">Metallosphaera tengchongensis</name>
    <dbReference type="NCBI Taxonomy" id="1532350"/>
    <lineage>
        <taxon>Archaea</taxon>
        <taxon>Thermoproteota</taxon>
        <taxon>Thermoprotei</taxon>
        <taxon>Sulfolobales</taxon>
        <taxon>Sulfolobaceae</taxon>
        <taxon>Metallosphaera</taxon>
    </lineage>
</organism>
<dbReference type="EMBL" id="CP049074">
    <property type="protein sequence ID" value="QKQ99893.1"/>
    <property type="molecule type" value="Genomic_DNA"/>
</dbReference>
<gene>
    <name evidence="5" type="primary">rpl21e</name>
    <name evidence="7" type="ORF">GWK48_05460</name>
</gene>
<evidence type="ECO:0000256" key="2">
    <source>
        <dbReference type="ARBA" id="ARBA00022980"/>
    </source>
</evidence>
<dbReference type="FunFam" id="2.30.30.70:FF:000001">
    <property type="entry name" value="60S ribosomal protein L21"/>
    <property type="match status" value="1"/>
</dbReference>
<dbReference type="NCBIfam" id="NF003303">
    <property type="entry name" value="PRK04306.1"/>
    <property type="match status" value="1"/>
</dbReference>
<name>A0A6N0NSS2_9CREN</name>
<feature type="region of interest" description="Disordered" evidence="6">
    <location>
        <begin position="1"/>
        <end position="29"/>
    </location>
</feature>
<keyword evidence="8" id="KW-1185">Reference proteome</keyword>
<dbReference type="InterPro" id="IPR036948">
    <property type="entry name" value="Ribosomal_eL21_sf"/>
</dbReference>
<dbReference type="Proteomes" id="UP000509301">
    <property type="component" value="Chromosome"/>
</dbReference>
<dbReference type="GO" id="GO:0005840">
    <property type="term" value="C:ribosome"/>
    <property type="evidence" value="ECO:0007669"/>
    <property type="project" value="UniProtKB-KW"/>
</dbReference>
<dbReference type="Gene3D" id="2.30.30.70">
    <property type="entry name" value="Ribosomal protein L21"/>
    <property type="match status" value="1"/>
</dbReference>
<protein>
    <recommendedName>
        <fullName evidence="4 5">Large ribosomal subunit protein eL21</fullName>
    </recommendedName>
</protein>
<dbReference type="GeneID" id="55641376"/>
<evidence type="ECO:0000256" key="5">
    <source>
        <dbReference type="HAMAP-Rule" id="MF_00369"/>
    </source>
</evidence>
<keyword evidence="3 5" id="KW-0687">Ribonucleoprotein</keyword>
<feature type="compositionally biased region" description="Basic residues" evidence="6">
    <location>
        <begin position="1"/>
        <end position="18"/>
    </location>
</feature>
<dbReference type="AlphaFoldDB" id="A0A6N0NSS2"/>
<dbReference type="RefSeq" id="WP_174630320.1">
    <property type="nucleotide sequence ID" value="NZ_CP049074.1"/>
</dbReference>
<reference evidence="7 8" key="1">
    <citation type="submission" date="2020-02" db="EMBL/GenBank/DDBJ databases">
        <title>Comparative genome analysis reveals the metabolism and evolution of the thermophilic archaeal genus Metallosphaera.</title>
        <authorList>
            <person name="Jiang C."/>
        </authorList>
    </citation>
    <scope>NUCLEOTIDE SEQUENCE [LARGE SCALE GENOMIC DNA]</scope>
    <source>
        <strain evidence="7 8">Ric-A</strain>
    </source>
</reference>
<dbReference type="InterPro" id="IPR008991">
    <property type="entry name" value="Translation_prot_SH3-like_sf"/>
</dbReference>
<evidence type="ECO:0000256" key="3">
    <source>
        <dbReference type="ARBA" id="ARBA00023274"/>
    </source>
</evidence>
<proteinExistence type="inferred from homology"/>
<evidence type="ECO:0000256" key="4">
    <source>
        <dbReference type="ARBA" id="ARBA00035219"/>
    </source>
</evidence>
<dbReference type="GO" id="GO:1990904">
    <property type="term" value="C:ribonucleoprotein complex"/>
    <property type="evidence" value="ECO:0007669"/>
    <property type="project" value="UniProtKB-KW"/>
</dbReference>